<dbReference type="PIRSF" id="PIRSF015601">
    <property type="entry name" value="MTase_slr0722"/>
    <property type="match status" value="1"/>
</dbReference>
<feature type="domain" description="Ribosomal RNA small subunit methyltransferase E methyltransferase" evidence="13">
    <location>
        <begin position="79"/>
        <end position="259"/>
    </location>
</feature>
<dbReference type="RefSeq" id="WP_122254628.1">
    <property type="nucleotide sequence ID" value="NZ_RDQL01000024.1"/>
</dbReference>
<comment type="caution">
    <text evidence="15">The sequence shown here is derived from an EMBL/GenBank/DDBJ whole genome shotgun (WGS) entry which is preliminary data.</text>
</comment>
<keyword evidence="16" id="KW-1185">Reference proteome</keyword>
<dbReference type="PANTHER" id="PTHR30027:SF3">
    <property type="entry name" value="16S RRNA (URACIL(1498)-N(3))-METHYLTRANSFERASE"/>
    <property type="match status" value="1"/>
</dbReference>
<evidence type="ECO:0000256" key="8">
    <source>
        <dbReference type="ARBA" id="ARBA00022679"/>
    </source>
</evidence>
<dbReference type="SUPFAM" id="SSF75217">
    <property type="entry name" value="alpha/beta knot"/>
    <property type="match status" value="1"/>
</dbReference>
<keyword evidence="6 12" id="KW-0698">rRNA processing</keyword>
<evidence type="ECO:0000256" key="11">
    <source>
        <dbReference type="ARBA" id="ARBA00047944"/>
    </source>
</evidence>
<dbReference type="Pfam" id="PF04452">
    <property type="entry name" value="Methyltrans_RNA"/>
    <property type="match status" value="1"/>
</dbReference>
<evidence type="ECO:0000256" key="1">
    <source>
        <dbReference type="ARBA" id="ARBA00004496"/>
    </source>
</evidence>
<dbReference type="CDD" id="cd18084">
    <property type="entry name" value="RsmE-like"/>
    <property type="match status" value="1"/>
</dbReference>
<organism evidence="15 16">
    <name type="scientific">Allofranklinella schreckenbergeri</name>
    <dbReference type="NCBI Taxonomy" id="1076744"/>
    <lineage>
        <taxon>Bacteria</taxon>
        <taxon>Pseudomonadati</taxon>
        <taxon>Pseudomonadota</taxon>
        <taxon>Betaproteobacteria</taxon>
        <taxon>Burkholderiales</taxon>
        <taxon>Comamonadaceae</taxon>
        <taxon>Allofranklinella</taxon>
    </lineage>
</organism>
<comment type="function">
    <text evidence="10 12">Specifically methylates the N3 position of the uracil ring of uridine 1498 (m3U1498) in 16S rRNA. Acts on the fully assembled 30S ribosomal subunit.</text>
</comment>
<evidence type="ECO:0000256" key="4">
    <source>
        <dbReference type="ARBA" id="ARBA00013673"/>
    </source>
</evidence>
<dbReference type="InterPro" id="IPR046887">
    <property type="entry name" value="RsmE_PUA-like"/>
</dbReference>
<keyword evidence="9 12" id="KW-0949">S-adenosyl-L-methionine</keyword>
<dbReference type="InterPro" id="IPR029028">
    <property type="entry name" value="Alpha/beta_knot_MTases"/>
</dbReference>
<dbReference type="GO" id="GO:0070475">
    <property type="term" value="P:rRNA base methylation"/>
    <property type="evidence" value="ECO:0007669"/>
    <property type="project" value="TreeGrafter"/>
</dbReference>
<dbReference type="InterPro" id="IPR006700">
    <property type="entry name" value="RsmE"/>
</dbReference>
<evidence type="ECO:0000256" key="2">
    <source>
        <dbReference type="ARBA" id="ARBA00005528"/>
    </source>
</evidence>
<dbReference type="InterPro" id="IPR015947">
    <property type="entry name" value="PUA-like_sf"/>
</dbReference>
<evidence type="ECO:0000259" key="13">
    <source>
        <dbReference type="Pfam" id="PF04452"/>
    </source>
</evidence>
<sequence length="266" mass="28374">MPSAPRIHHPGPLAIGAHLALPEQAVRHVQVLRMQPGQAITLFPGDDVESGHEYAATITEMGRHSVQVRIDACEVHARENRIALHLALGMPSNERMDWLVEKATELGAASITPLMTERSVLRLQGERAEKKRAHWQAIAIAACEQCGRNRVPLIQPVSTLAAYVQAQVQAQEKEQAQAAGGAQRRCVLSLHAGSARLDARWLAELEQGGVNALTVLSGPEGGLSQSEEQQALAAGWAPLHLGPRVLRAETAPLAVAAALGLLGTAP</sequence>
<dbReference type="NCBIfam" id="NF008692">
    <property type="entry name" value="PRK11713.1-5"/>
    <property type="match status" value="1"/>
</dbReference>
<evidence type="ECO:0000256" key="10">
    <source>
        <dbReference type="ARBA" id="ARBA00025699"/>
    </source>
</evidence>
<dbReference type="InterPro" id="IPR029026">
    <property type="entry name" value="tRNA_m1G_MTases_N"/>
</dbReference>
<keyword evidence="8 12" id="KW-0808">Transferase</keyword>
<dbReference type="Proteomes" id="UP000267035">
    <property type="component" value="Unassembled WGS sequence"/>
</dbReference>
<dbReference type="GO" id="GO:0070042">
    <property type="term" value="F:rRNA (uridine-N3-)-methyltransferase activity"/>
    <property type="evidence" value="ECO:0007669"/>
    <property type="project" value="TreeGrafter"/>
</dbReference>
<evidence type="ECO:0000256" key="12">
    <source>
        <dbReference type="PIRNR" id="PIRNR015601"/>
    </source>
</evidence>
<evidence type="ECO:0000313" key="15">
    <source>
        <dbReference type="EMBL" id="RMW95572.1"/>
    </source>
</evidence>
<comment type="similarity">
    <text evidence="2 12">Belongs to the RNA methyltransferase RsmE family.</text>
</comment>
<dbReference type="InterPro" id="IPR046886">
    <property type="entry name" value="RsmE_MTase_dom"/>
</dbReference>
<dbReference type="EC" id="2.1.1.193" evidence="3 12"/>
<dbReference type="GO" id="GO:0005737">
    <property type="term" value="C:cytoplasm"/>
    <property type="evidence" value="ECO:0007669"/>
    <property type="project" value="UniProtKB-SubCell"/>
</dbReference>
<evidence type="ECO:0000256" key="9">
    <source>
        <dbReference type="ARBA" id="ARBA00022691"/>
    </source>
</evidence>
<comment type="subcellular location">
    <subcellularLocation>
        <location evidence="1 12">Cytoplasm</location>
    </subcellularLocation>
</comment>
<name>A0A3M6PWW2_9BURK</name>
<comment type="catalytic activity">
    <reaction evidence="11 12">
        <text>uridine(1498) in 16S rRNA + S-adenosyl-L-methionine = N(3)-methyluridine(1498) in 16S rRNA + S-adenosyl-L-homocysteine + H(+)</text>
        <dbReference type="Rhea" id="RHEA:42920"/>
        <dbReference type="Rhea" id="RHEA-COMP:10283"/>
        <dbReference type="Rhea" id="RHEA-COMP:10284"/>
        <dbReference type="ChEBI" id="CHEBI:15378"/>
        <dbReference type="ChEBI" id="CHEBI:57856"/>
        <dbReference type="ChEBI" id="CHEBI:59789"/>
        <dbReference type="ChEBI" id="CHEBI:65315"/>
        <dbReference type="ChEBI" id="CHEBI:74502"/>
        <dbReference type="EC" id="2.1.1.193"/>
    </reaction>
</comment>
<dbReference type="Gene3D" id="2.40.240.20">
    <property type="entry name" value="Hypothetical PUA domain-like, domain 1"/>
    <property type="match status" value="1"/>
</dbReference>
<reference evidence="15 16" key="1">
    <citation type="submission" date="2018-10" db="EMBL/GenBank/DDBJ databases">
        <title>Comamonadaceae CDC group NO-1 genome sequencing and assembly.</title>
        <authorList>
            <person name="Bernier A.-M."/>
            <person name="Bernard K."/>
        </authorList>
    </citation>
    <scope>NUCLEOTIDE SEQUENCE [LARGE SCALE GENOMIC DNA]</scope>
    <source>
        <strain evidence="15 16">NML161473</strain>
    </source>
</reference>
<evidence type="ECO:0000256" key="3">
    <source>
        <dbReference type="ARBA" id="ARBA00012328"/>
    </source>
</evidence>
<evidence type="ECO:0000313" key="16">
    <source>
        <dbReference type="Proteomes" id="UP000267035"/>
    </source>
</evidence>
<proteinExistence type="inferred from homology"/>
<accession>A0A3M6PWW2</accession>
<evidence type="ECO:0000256" key="6">
    <source>
        <dbReference type="ARBA" id="ARBA00022552"/>
    </source>
</evidence>
<dbReference type="PANTHER" id="PTHR30027">
    <property type="entry name" value="RIBOSOMAL RNA SMALL SUBUNIT METHYLTRANSFERASE E"/>
    <property type="match status" value="1"/>
</dbReference>
<dbReference type="Gene3D" id="3.40.1280.10">
    <property type="match status" value="1"/>
</dbReference>
<dbReference type="EMBL" id="RDQL01000024">
    <property type="protein sequence ID" value="RMW95572.1"/>
    <property type="molecule type" value="Genomic_DNA"/>
</dbReference>
<dbReference type="SUPFAM" id="SSF88697">
    <property type="entry name" value="PUA domain-like"/>
    <property type="match status" value="1"/>
</dbReference>
<dbReference type="AlphaFoldDB" id="A0A3M6PWW2"/>
<protein>
    <recommendedName>
        <fullName evidence="4 12">Ribosomal RNA small subunit methyltransferase E</fullName>
        <ecNumber evidence="3 12">2.1.1.193</ecNumber>
    </recommendedName>
</protein>
<keyword evidence="5 12" id="KW-0963">Cytoplasm</keyword>
<evidence type="ECO:0000256" key="7">
    <source>
        <dbReference type="ARBA" id="ARBA00022603"/>
    </source>
</evidence>
<evidence type="ECO:0000259" key="14">
    <source>
        <dbReference type="Pfam" id="PF20260"/>
    </source>
</evidence>
<feature type="domain" description="Ribosomal RNA small subunit methyltransferase E PUA-like" evidence="14">
    <location>
        <begin position="21"/>
        <end position="70"/>
    </location>
</feature>
<dbReference type="NCBIfam" id="TIGR00046">
    <property type="entry name" value="RsmE family RNA methyltransferase"/>
    <property type="match status" value="1"/>
</dbReference>
<evidence type="ECO:0000256" key="5">
    <source>
        <dbReference type="ARBA" id="ARBA00022490"/>
    </source>
</evidence>
<keyword evidence="7 12" id="KW-0489">Methyltransferase</keyword>
<gene>
    <name evidence="15" type="ORF">EBQ25_11615</name>
</gene>
<dbReference type="Pfam" id="PF20260">
    <property type="entry name" value="PUA_4"/>
    <property type="match status" value="1"/>
</dbReference>